<dbReference type="Pfam" id="PF08541">
    <property type="entry name" value="ACP_syn_III_C"/>
    <property type="match status" value="1"/>
</dbReference>
<dbReference type="KEGG" id="hadh:FRZ61_26370"/>
<evidence type="ECO:0000313" key="16">
    <source>
        <dbReference type="Proteomes" id="UP000325797"/>
    </source>
</evidence>
<comment type="similarity">
    <text evidence="2 12">Belongs to the thiolase-like superfamily. FabH family.</text>
</comment>
<accession>A0A5J6N176</accession>
<feature type="active site" evidence="12">
    <location>
        <position position="252"/>
    </location>
</feature>
<name>A0A5J6N176_9PROT</name>
<dbReference type="OrthoDB" id="9815506at2"/>
<dbReference type="GO" id="GO:0033818">
    <property type="term" value="F:beta-ketoacyl-acyl-carrier-protein synthase III activity"/>
    <property type="evidence" value="ECO:0007669"/>
    <property type="project" value="UniProtKB-UniRule"/>
</dbReference>
<comment type="subunit">
    <text evidence="12">Homodimer.</text>
</comment>
<dbReference type="EC" id="2.3.1.180" evidence="3 12"/>
<proteinExistence type="inferred from homology"/>
<dbReference type="Proteomes" id="UP000325797">
    <property type="component" value="Chromosome"/>
</dbReference>
<keyword evidence="16" id="KW-1185">Reference proteome</keyword>
<dbReference type="FunFam" id="3.40.47.10:FF:000004">
    <property type="entry name" value="3-oxoacyl-[acyl-carrier-protein] synthase 3"/>
    <property type="match status" value="1"/>
</dbReference>
<evidence type="ECO:0000256" key="9">
    <source>
        <dbReference type="ARBA" id="ARBA00023268"/>
    </source>
</evidence>
<dbReference type="SUPFAM" id="SSF53901">
    <property type="entry name" value="Thiolase-like"/>
    <property type="match status" value="1"/>
</dbReference>
<keyword evidence="5 12" id="KW-0808">Transferase</keyword>
<dbReference type="InterPro" id="IPR004655">
    <property type="entry name" value="FabH"/>
</dbReference>
<protein>
    <recommendedName>
        <fullName evidence="3 12">Beta-ketoacyl-[acyl-carrier-protein] synthase III</fullName>
        <shortName evidence="12">Beta-ketoacyl-ACP synthase III</shortName>
        <shortName evidence="12">KAS III</shortName>
        <ecNumber evidence="3 12">2.3.1.180</ecNumber>
    </recommendedName>
    <alternativeName>
        <fullName evidence="12">3-oxoacyl-[acyl-carrier-protein] synthase 3</fullName>
    </alternativeName>
    <alternativeName>
        <fullName evidence="12">3-oxoacyl-[acyl-carrier-protein] synthase III</fullName>
    </alternativeName>
</protein>
<organism evidence="15 16">
    <name type="scientific">Hypericibacter adhaerens</name>
    <dbReference type="NCBI Taxonomy" id="2602016"/>
    <lineage>
        <taxon>Bacteria</taxon>
        <taxon>Pseudomonadati</taxon>
        <taxon>Pseudomonadota</taxon>
        <taxon>Alphaproteobacteria</taxon>
        <taxon>Rhodospirillales</taxon>
        <taxon>Dongiaceae</taxon>
        <taxon>Hypericibacter</taxon>
    </lineage>
</organism>
<keyword evidence="7 12" id="KW-0443">Lipid metabolism</keyword>
<dbReference type="GO" id="GO:0004315">
    <property type="term" value="F:3-oxoacyl-[acyl-carrier-protein] synthase activity"/>
    <property type="evidence" value="ECO:0007669"/>
    <property type="project" value="InterPro"/>
</dbReference>
<evidence type="ECO:0000256" key="10">
    <source>
        <dbReference type="ARBA" id="ARBA00023315"/>
    </source>
</evidence>
<reference evidence="15 16" key="1">
    <citation type="submission" date="2019-08" db="EMBL/GenBank/DDBJ databases">
        <title>Hyperibacter terrae gen. nov., sp. nov. and Hyperibacter viscosus sp. nov., two new members in the family Rhodospirillaceae isolated from the rhizosphere of Hypericum perforatum.</title>
        <authorList>
            <person name="Noviana Z."/>
        </authorList>
    </citation>
    <scope>NUCLEOTIDE SEQUENCE [LARGE SCALE GENOMIC DNA]</scope>
    <source>
        <strain evidence="15 16">R5959</strain>
    </source>
</reference>
<comment type="function">
    <text evidence="12">Catalyzes the condensation reaction of fatty acid synthesis by the addition to an acyl acceptor of two carbons from malonyl-ACP. Catalyzes the first condensation reaction which initiates fatty acid synthesis and may therefore play a role in governing the total rate of fatty acid production. Possesses both acetoacetyl-ACP synthase and acetyl transacylase activities. Its substrate specificity determines the biosynthesis of branched-chain and/or straight-chain of fatty acids.</text>
</comment>
<dbReference type="CDD" id="cd00830">
    <property type="entry name" value="KAS_III"/>
    <property type="match status" value="1"/>
</dbReference>
<evidence type="ECO:0000256" key="2">
    <source>
        <dbReference type="ARBA" id="ARBA00008642"/>
    </source>
</evidence>
<feature type="active site" evidence="12">
    <location>
        <position position="115"/>
    </location>
</feature>
<comment type="domain">
    <text evidence="12">The last Arg residue of the ACP-binding site is essential for the weak association between ACP/AcpP and FabH.</text>
</comment>
<dbReference type="UniPathway" id="UPA00094"/>
<evidence type="ECO:0000256" key="6">
    <source>
        <dbReference type="ARBA" id="ARBA00022832"/>
    </source>
</evidence>
<keyword evidence="8 12" id="KW-0275">Fatty acid biosynthesis</keyword>
<comment type="pathway">
    <text evidence="1 12">Lipid metabolism; fatty acid biosynthesis.</text>
</comment>
<evidence type="ECO:0000256" key="8">
    <source>
        <dbReference type="ARBA" id="ARBA00023160"/>
    </source>
</evidence>
<comment type="catalytic activity">
    <reaction evidence="11">
        <text>malonyl-[ACP] + acetyl-CoA + H(+) = 3-oxobutanoyl-[ACP] + CO2 + CoA</text>
        <dbReference type="Rhea" id="RHEA:12080"/>
        <dbReference type="Rhea" id="RHEA-COMP:9623"/>
        <dbReference type="Rhea" id="RHEA-COMP:9625"/>
        <dbReference type="ChEBI" id="CHEBI:15378"/>
        <dbReference type="ChEBI" id="CHEBI:16526"/>
        <dbReference type="ChEBI" id="CHEBI:57287"/>
        <dbReference type="ChEBI" id="CHEBI:57288"/>
        <dbReference type="ChEBI" id="CHEBI:78449"/>
        <dbReference type="ChEBI" id="CHEBI:78450"/>
        <dbReference type="EC" id="2.3.1.180"/>
    </reaction>
    <physiologicalReaction direction="left-to-right" evidence="11">
        <dbReference type="Rhea" id="RHEA:12081"/>
    </physiologicalReaction>
</comment>
<keyword evidence="9 12" id="KW-0511">Multifunctional enzyme</keyword>
<dbReference type="PANTHER" id="PTHR43091:SF1">
    <property type="entry name" value="BETA-KETOACYL-[ACYL-CARRIER-PROTEIN] SYNTHASE III, CHLOROPLASTIC"/>
    <property type="match status" value="1"/>
</dbReference>
<dbReference type="InterPro" id="IPR013747">
    <property type="entry name" value="ACP_syn_III_C"/>
</dbReference>
<dbReference type="EMBL" id="CP042582">
    <property type="protein sequence ID" value="QEX22705.1"/>
    <property type="molecule type" value="Genomic_DNA"/>
</dbReference>
<dbReference type="Pfam" id="PF08545">
    <property type="entry name" value="ACP_syn_III"/>
    <property type="match status" value="1"/>
</dbReference>
<feature type="domain" description="Beta-ketoacyl-[acyl-carrier-protein] synthase III N-terminal" evidence="14">
    <location>
        <begin position="109"/>
        <end position="192"/>
    </location>
</feature>
<evidence type="ECO:0000256" key="7">
    <source>
        <dbReference type="ARBA" id="ARBA00023098"/>
    </source>
</evidence>
<keyword evidence="12" id="KW-0963">Cytoplasm</keyword>
<dbReference type="GO" id="GO:0006633">
    <property type="term" value="P:fatty acid biosynthetic process"/>
    <property type="evidence" value="ECO:0007669"/>
    <property type="project" value="UniProtKB-UniRule"/>
</dbReference>
<sequence length="325" mass="34473">MSVIRSLVAGCGAYLPQKVVTNADLATKMATSDEWIRQRTGIRQRHVAAQGELTSHLAINAAEAALADAGMTPDELDLIVLATTTPDETFPATATRVQAAIGMHHGMAFDVQAVCSGFVYALAVADNFIKVGQAKSALVIGAETFTRILDWNDRGTSVLFGDGAGAVALKAVESKGDKSDRGVLSTHLFSDGRYHDMLYVDGGPSSTGKAGFVRMEGREVFRHAVTKLAQAVDAAIAQNGVSESEIDWLVPHQANLRIIDSMGQRLKLPPEKVVVTIDRHANTSAASIPLALAEAKADGRIKPGQLVLLEAMGGGFTWGSALLRW</sequence>
<evidence type="ECO:0000256" key="5">
    <source>
        <dbReference type="ARBA" id="ARBA00022679"/>
    </source>
</evidence>
<dbReference type="InterPro" id="IPR013751">
    <property type="entry name" value="ACP_syn_III_N"/>
</dbReference>
<evidence type="ECO:0000313" key="15">
    <source>
        <dbReference type="EMBL" id="QEX22705.1"/>
    </source>
</evidence>
<dbReference type="InterPro" id="IPR016039">
    <property type="entry name" value="Thiolase-like"/>
</dbReference>
<evidence type="ECO:0000256" key="11">
    <source>
        <dbReference type="ARBA" id="ARBA00051096"/>
    </source>
</evidence>
<feature type="domain" description="Beta-ketoacyl-[acyl-carrier-protein] synthase III C-terminal" evidence="13">
    <location>
        <begin position="237"/>
        <end position="325"/>
    </location>
</feature>
<comment type="subcellular location">
    <subcellularLocation>
        <location evidence="12">Cytoplasm</location>
    </subcellularLocation>
</comment>
<feature type="active site" evidence="12">
    <location>
        <position position="282"/>
    </location>
</feature>
<evidence type="ECO:0000256" key="12">
    <source>
        <dbReference type="HAMAP-Rule" id="MF_01815"/>
    </source>
</evidence>
<dbReference type="Gene3D" id="3.40.47.10">
    <property type="match status" value="1"/>
</dbReference>
<dbReference type="PANTHER" id="PTHR43091">
    <property type="entry name" value="3-OXOACYL-[ACYL-CARRIER-PROTEIN] SYNTHASE"/>
    <property type="match status" value="1"/>
</dbReference>
<evidence type="ECO:0000259" key="14">
    <source>
        <dbReference type="Pfam" id="PF08545"/>
    </source>
</evidence>
<gene>
    <name evidence="12 15" type="primary">fabH</name>
    <name evidence="15" type="ORF">FRZ61_26370</name>
</gene>
<keyword evidence="4 12" id="KW-0444">Lipid biosynthesis</keyword>
<keyword evidence="10 12" id="KW-0012">Acyltransferase</keyword>
<evidence type="ECO:0000256" key="4">
    <source>
        <dbReference type="ARBA" id="ARBA00022516"/>
    </source>
</evidence>
<evidence type="ECO:0000256" key="1">
    <source>
        <dbReference type="ARBA" id="ARBA00005194"/>
    </source>
</evidence>
<dbReference type="AlphaFoldDB" id="A0A5J6N176"/>
<dbReference type="NCBIfam" id="NF006829">
    <property type="entry name" value="PRK09352.1"/>
    <property type="match status" value="1"/>
</dbReference>
<dbReference type="GO" id="GO:0005737">
    <property type="term" value="C:cytoplasm"/>
    <property type="evidence" value="ECO:0007669"/>
    <property type="project" value="UniProtKB-SubCell"/>
</dbReference>
<dbReference type="NCBIfam" id="TIGR00747">
    <property type="entry name" value="fabH"/>
    <property type="match status" value="1"/>
</dbReference>
<dbReference type="HAMAP" id="MF_01815">
    <property type="entry name" value="FabH"/>
    <property type="match status" value="1"/>
</dbReference>
<feature type="region of interest" description="ACP-binding" evidence="12">
    <location>
        <begin position="253"/>
        <end position="257"/>
    </location>
</feature>
<evidence type="ECO:0000256" key="3">
    <source>
        <dbReference type="ARBA" id="ARBA00012333"/>
    </source>
</evidence>
<evidence type="ECO:0000259" key="13">
    <source>
        <dbReference type="Pfam" id="PF08541"/>
    </source>
</evidence>
<keyword evidence="6 12" id="KW-0276">Fatty acid metabolism</keyword>